<evidence type="ECO:0000256" key="5">
    <source>
        <dbReference type="ARBA" id="ARBA00008324"/>
    </source>
</evidence>
<evidence type="ECO:0000256" key="2">
    <source>
        <dbReference type="ARBA" id="ARBA00004173"/>
    </source>
</evidence>
<feature type="domain" description="Thioesterase" evidence="20">
    <location>
        <begin position="85"/>
        <end position="158"/>
    </location>
</feature>
<evidence type="ECO:0000256" key="17">
    <source>
        <dbReference type="ARBA" id="ARBA00081533"/>
    </source>
</evidence>
<dbReference type="FunFam" id="3.10.129.10:FF:000021">
    <property type="entry name" value="Acyl-coenzyme A thioesterase 13"/>
    <property type="match status" value="1"/>
</dbReference>
<comment type="subcellular location">
    <subcellularLocation>
        <location evidence="3">Cytoplasm</location>
        <location evidence="3">Cytoskeleton</location>
        <location evidence="3">Spindle</location>
    </subcellularLocation>
    <subcellularLocation>
        <location evidence="4">Cytoplasm</location>
        <location evidence="4">Cytosol</location>
    </subcellularLocation>
    <subcellularLocation>
        <location evidence="2">Mitochondrion</location>
    </subcellularLocation>
    <subcellularLocation>
        <location evidence="1">Nucleus</location>
    </subcellularLocation>
</comment>
<dbReference type="InterPro" id="IPR006683">
    <property type="entry name" value="Thioestr_dom"/>
</dbReference>
<evidence type="ECO:0000259" key="20">
    <source>
        <dbReference type="Pfam" id="PF03061"/>
    </source>
</evidence>
<dbReference type="EMBL" id="JANQDX010000018">
    <property type="protein sequence ID" value="KAL0905826.1"/>
    <property type="molecule type" value="Genomic_DNA"/>
</dbReference>
<dbReference type="GO" id="GO:0005739">
    <property type="term" value="C:mitochondrion"/>
    <property type="evidence" value="ECO:0007669"/>
    <property type="project" value="UniProtKB-SubCell"/>
</dbReference>
<dbReference type="GO" id="GO:0016788">
    <property type="term" value="F:hydrolase activity, acting on ester bonds"/>
    <property type="evidence" value="ECO:0007669"/>
    <property type="project" value="UniProtKB-ARBA"/>
</dbReference>
<evidence type="ECO:0000256" key="9">
    <source>
        <dbReference type="ARBA" id="ARBA00023098"/>
    </source>
</evidence>
<keyword evidence="11" id="KW-0206">Cytoskeleton</keyword>
<dbReference type="Gene3D" id="3.10.129.10">
    <property type="entry name" value="Hotdog Thioesterase"/>
    <property type="match status" value="2"/>
</dbReference>
<evidence type="ECO:0000256" key="1">
    <source>
        <dbReference type="ARBA" id="ARBA00004123"/>
    </source>
</evidence>
<evidence type="ECO:0000256" key="4">
    <source>
        <dbReference type="ARBA" id="ARBA00004514"/>
    </source>
</evidence>
<dbReference type="PANTHER" id="PTHR21660">
    <property type="entry name" value="THIOESTERASE SUPERFAMILY MEMBER-RELATED"/>
    <property type="match status" value="1"/>
</dbReference>
<gene>
    <name evidence="21" type="ORF">M5K25_024265</name>
</gene>
<name>A0ABD0U1G0_DENTH</name>
<keyword evidence="10" id="KW-0496">Mitochondrion</keyword>
<evidence type="ECO:0000256" key="3">
    <source>
        <dbReference type="ARBA" id="ARBA00004186"/>
    </source>
</evidence>
<evidence type="ECO:0000256" key="16">
    <source>
        <dbReference type="ARBA" id="ARBA00067273"/>
    </source>
</evidence>
<keyword evidence="8" id="KW-0007">Acetylation</keyword>
<evidence type="ECO:0000256" key="14">
    <source>
        <dbReference type="ARBA" id="ARBA00058205"/>
    </source>
</evidence>
<keyword evidence="6" id="KW-0963">Cytoplasm</keyword>
<comment type="similarity">
    <text evidence="5">Belongs to the thioesterase PaaI family.</text>
</comment>
<dbReference type="InterPro" id="IPR039298">
    <property type="entry name" value="ACOT13"/>
</dbReference>
<keyword evidence="12" id="KW-0539">Nucleus</keyword>
<dbReference type="CDD" id="cd03443">
    <property type="entry name" value="PaaI_thioesterase"/>
    <property type="match status" value="1"/>
</dbReference>
<organism evidence="21 22">
    <name type="scientific">Dendrobium thyrsiflorum</name>
    <name type="common">Pinecone-like raceme dendrobium</name>
    <name type="synonym">Orchid</name>
    <dbReference type="NCBI Taxonomy" id="117978"/>
    <lineage>
        <taxon>Eukaryota</taxon>
        <taxon>Viridiplantae</taxon>
        <taxon>Streptophyta</taxon>
        <taxon>Embryophyta</taxon>
        <taxon>Tracheophyta</taxon>
        <taxon>Spermatophyta</taxon>
        <taxon>Magnoliopsida</taxon>
        <taxon>Liliopsida</taxon>
        <taxon>Asparagales</taxon>
        <taxon>Orchidaceae</taxon>
        <taxon>Epidendroideae</taxon>
        <taxon>Malaxideae</taxon>
        <taxon>Dendrobiinae</taxon>
        <taxon>Dendrobium</taxon>
    </lineage>
</organism>
<accession>A0ABD0U1G0</accession>
<evidence type="ECO:0000256" key="7">
    <source>
        <dbReference type="ARBA" id="ARBA00022801"/>
    </source>
</evidence>
<dbReference type="Proteomes" id="UP001552299">
    <property type="component" value="Unassembled WGS sequence"/>
</dbReference>
<dbReference type="GO" id="GO:0160215">
    <property type="term" value="F:deacylase activity"/>
    <property type="evidence" value="ECO:0007669"/>
    <property type="project" value="UniProtKB-ARBA"/>
</dbReference>
<dbReference type="AlphaFoldDB" id="A0ABD0U1G0"/>
<keyword evidence="7" id="KW-0378">Hydrolase</keyword>
<evidence type="ECO:0000256" key="8">
    <source>
        <dbReference type="ARBA" id="ARBA00022990"/>
    </source>
</evidence>
<dbReference type="GO" id="GO:0005829">
    <property type="term" value="C:cytosol"/>
    <property type="evidence" value="ECO:0007669"/>
    <property type="project" value="UniProtKB-SubCell"/>
</dbReference>
<evidence type="ECO:0000256" key="10">
    <source>
        <dbReference type="ARBA" id="ARBA00023128"/>
    </source>
</evidence>
<comment type="caution">
    <text evidence="21">The sequence shown here is derived from an EMBL/GenBank/DDBJ whole genome shotgun (WGS) entry which is preliminary data.</text>
</comment>
<evidence type="ECO:0000256" key="13">
    <source>
        <dbReference type="ARBA" id="ARBA00052976"/>
    </source>
</evidence>
<protein>
    <recommendedName>
        <fullName evidence="16">Acyl-coenzyme A thioesterase 13</fullName>
    </recommendedName>
    <alternativeName>
        <fullName evidence="17">Hotdog-fold thioesterase superfamily member 2</fullName>
    </alternativeName>
    <alternativeName>
        <fullName evidence="18">Thioesterase superfamily member 2</fullName>
    </alternativeName>
</protein>
<evidence type="ECO:0000256" key="18">
    <source>
        <dbReference type="ARBA" id="ARBA00083956"/>
    </source>
</evidence>
<comment type="subunit">
    <text evidence="15">Homotetramer. Interacts with PCTP.</text>
</comment>
<evidence type="ECO:0000313" key="21">
    <source>
        <dbReference type="EMBL" id="KAL0905826.1"/>
    </source>
</evidence>
<keyword evidence="22" id="KW-1185">Reference proteome</keyword>
<evidence type="ECO:0000256" key="11">
    <source>
        <dbReference type="ARBA" id="ARBA00023212"/>
    </source>
</evidence>
<dbReference type="SUPFAM" id="SSF54637">
    <property type="entry name" value="Thioesterase/thiol ester dehydrase-isomerase"/>
    <property type="match status" value="1"/>
</dbReference>
<evidence type="ECO:0000256" key="12">
    <source>
        <dbReference type="ARBA" id="ARBA00023242"/>
    </source>
</evidence>
<proteinExistence type="inferred from homology"/>
<keyword evidence="9" id="KW-0443">Lipid metabolism</keyword>
<comment type="function">
    <text evidence="14">Catalyzes the hydrolysis of acyl-CoAs into free fatty acids and coenzyme A (CoASH), regulating their respective intracellular levels. Has acyl-CoA thioesterase activity towards medium (C12) and long-chain (C18) fatty acyl-CoA substrates. Can also hydrolyze 3-hydroxyphenylacetyl-CoA and 3,4-dihydroxyphenylacetyl-CoA (in vitro). May play a role in controlling adaptive thermogenesis.</text>
</comment>
<evidence type="ECO:0000256" key="15">
    <source>
        <dbReference type="ARBA" id="ARBA00064709"/>
    </source>
</evidence>
<sequence>MADRKNPSMSPPADAGAPSSTKMEAAVRKWIEGIVVKSPAAGSMDAWNGEVFDAIPLTSLRLTFTGGGRALCSYRVHASVADEEGNWHLGAIATVIDDIGAAAIMSAVGAIKISVDFSISFFSRAKIGDEVEIEANIVEDKGKLTAVAIEVRHKKTGQLVAIGRQWMSLTPAFHRSKMFSPRKKMAGRKNPSILSQLADAGERPASANMEAAVWKWIEGRVAKSPAAGGSMDAWNGESIYDSVTAGRGGELASGGRSIATMIDDIGGAAIMSVAGEIKISVDFSISFFSPAKNGKLLGADTGRSSTSGGQSRAATSLFELMHVAFRFYRAVRLPDPDPSEK</sequence>
<evidence type="ECO:0000313" key="22">
    <source>
        <dbReference type="Proteomes" id="UP001552299"/>
    </source>
</evidence>
<comment type="catalytic activity">
    <reaction evidence="13">
        <text>a fatty acyl-CoA + H2O = a fatty acid + CoA + H(+)</text>
        <dbReference type="Rhea" id="RHEA:16781"/>
        <dbReference type="ChEBI" id="CHEBI:15377"/>
        <dbReference type="ChEBI" id="CHEBI:15378"/>
        <dbReference type="ChEBI" id="CHEBI:28868"/>
        <dbReference type="ChEBI" id="CHEBI:57287"/>
        <dbReference type="ChEBI" id="CHEBI:77636"/>
    </reaction>
    <physiologicalReaction direction="left-to-right" evidence="13">
        <dbReference type="Rhea" id="RHEA:16782"/>
    </physiologicalReaction>
</comment>
<dbReference type="GO" id="GO:0005634">
    <property type="term" value="C:nucleus"/>
    <property type="evidence" value="ECO:0007669"/>
    <property type="project" value="UniProtKB-SubCell"/>
</dbReference>
<evidence type="ECO:0000256" key="6">
    <source>
        <dbReference type="ARBA" id="ARBA00022490"/>
    </source>
</evidence>
<dbReference type="InterPro" id="IPR029069">
    <property type="entry name" value="HotDog_dom_sf"/>
</dbReference>
<evidence type="ECO:0000256" key="19">
    <source>
        <dbReference type="SAM" id="MobiDB-lite"/>
    </source>
</evidence>
<dbReference type="Pfam" id="PF03061">
    <property type="entry name" value="4HBT"/>
    <property type="match status" value="1"/>
</dbReference>
<dbReference type="GO" id="GO:0005819">
    <property type="term" value="C:spindle"/>
    <property type="evidence" value="ECO:0007669"/>
    <property type="project" value="UniProtKB-SubCell"/>
</dbReference>
<dbReference type="GO" id="GO:0006629">
    <property type="term" value="P:lipid metabolic process"/>
    <property type="evidence" value="ECO:0007669"/>
    <property type="project" value="UniProtKB-KW"/>
</dbReference>
<feature type="region of interest" description="Disordered" evidence="19">
    <location>
        <begin position="1"/>
        <end position="20"/>
    </location>
</feature>
<dbReference type="PANTHER" id="PTHR21660:SF1">
    <property type="entry name" value="ACYL-COENZYME A THIOESTERASE 13"/>
    <property type="match status" value="1"/>
</dbReference>
<reference evidence="21 22" key="1">
    <citation type="journal article" date="2024" name="Plant Biotechnol. J.">
        <title>Dendrobium thyrsiflorum genome and its molecular insights into genes involved in important horticultural traits.</title>
        <authorList>
            <person name="Chen B."/>
            <person name="Wang J.Y."/>
            <person name="Zheng P.J."/>
            <person name="Li K.L."/>
            <person name="Liang Y.M."/>
            <person name="Chen X.F."/>
            <person name="Zhang C."/>
            <person name="Zhao X."/>
            <person name="He X."/>
            <person name="Zhang G.Q."/>
            <person name="Liu Z.J."/>
            <person name="Xu Q."/>
        </authorList>
    </citation>
    <scope>NUCLEOTIDE SEQUENCE [LARGE SCALE GENOMIC DNA]</scope>
    <source>
        <strain evidence="21">GZMU011</strain>
    </source>
</reference>